<gene>
    <name evidence="1" type="ORF">GCK32_012592</name>
</gene>
<dbReference type="Proteomes" id="UP001331761">
    <property type="component" value="Unassembled WGS sequence"/>
</dbReference>
<comment type="caution">
    <text evidence="1">The sequence shown here is derived from an EMBL/GenBank/DDBJ whole genome shotgun (WGS) entry which is preliminary data.</text>
</comment>
<dbReference type="AlphaFoldDB" id="A0AAN8IK00"/>
<proteinExistence type="predicted"/>
<evidence type="ECO:0000313" key="1">
    <source>
        <dbReference type="EMBL" id="KAK5972167.1"/>
    </source>
</evidence>
<dbReference type="InterPro" id="IPR029034">
    <property type="entry name" value="Cystine-knot_cytokine"/>
</dbReference>
<name>A0AAN8IK00_TRICO</name>
<keyword evidence="2" id="KW-1185">Reference proteome</keyword>
<accession>A0AAN8IK00</accession>
<sequence length="161" mass="18458">MLHGQNGALLKWLSRESDSHHIRYSDQDFNSELQKRSLDLPVPEAEHVCPVTIMKRHRPMFGHMGNGSYVEVQQDSEQSFEATFVECTNGHHRPSCHGIDTLIYSSECVTLYEWRSAHVRLPNSDADFVPAMIKIPIACQCRLTKKLQVFPRRHLTILTSS</sequence>
<dbReference type="SUPFAM" id="SSF57501">
    <property type="entry name" value="Cystine-knot cytokines"/>
    <property type="match status" value="1"/>
</dbReference>
<dbReference type="EMBL" id="WIXE01016923">
    <property type="protein sequence ID" value="KAK5972167.1"/>
    <property type="molecule type" value="Genomic_DNA"/>
</dbReference>
<evidence type="ECO:0000313" key="2">
    <source>
        <dbReference type="Proteomes" id="UP001331761"/>
    </source>
</evidence>
<dbReference type="Gene3D" id="2.10.90.10">
    <property type="entry name" value="Cystine-knot cytokines"/>
    <property type="match status" value="1"/>
</dbReference>
<organism evidence="1 2">
    <name type="scientific">Trichostrongylus colubriformis</name>
    <name type="common">Black scour worm</name>
    <dbReference type="NCBI Taxonomy" id="6319"/>
    <lineage>
        <taxon>Eukaryota</taxon>
        <taxon>Metazoa</taxon>
        <taxon>Ecdysozoa</taxon>
        <taxon>Nematoda</taxon>
        <taxon>Chromadorea</taxon>
        <taxon>Rhabditida</taxon>
        <taxon>Rhabditina</taxon>
        <taxon>Rhabditomorpha</taxon>
        <taxon>Strongyloidea</taxon>
        <taxon>Trichostrongylidae</taxon>
        <taxon>Trichostrongylus</taxon>
    </lineage>
</organism>
<reference evidence="1 2" key="1">
    <citation type="submission" date="2019-10" db="EMBL/GenBank/DDBJ databases">
        <title>Assembly and Annotation for the nematode Trichostrongylus colubriformis.</title>
        <authorList>
            <person name="Martin J."/>
        </authorList>
    </citation>
    <scope>NUCLEOTIDE SEQUENCE [LARGE SCALE GENOMIC DNA]</scope>
    <source>
        <strain evidence="1">G859</strain>
        <tissue evidence="1">Whole worm</tissue>
    </source>
</reference>
<protein>
    <submittedName>
        <fullName evidence="1">NGF domain-containing protein</fullName>
    </submittedName>
</protein>